<comment type="caution">
    <text evidence="2">The sequence shown here is derived from an EMBL/GenBank/DDBJ whole genome shotgun (WGS) entry which is preliminary data.</text>
</comment>
<evidence type="ECO:0000313" key="3">
    <source>
        <dbReference type="Proteomes" id="UP001501842"/>
    </source>
</evidence>
<reference evidence="3" key="1">
    <citation type="journal article" date="2019" name="Int. J. Syst. Evol. Microbiol.">
        <title>The Global Catalogue of Microorganisms (GCM) 10K type strain sequencing project: providing services to taxonomists for standard genome sequencing and annotation.</title>
        <authorList>
            <consortium name="The Broad Institute Genomics Platform"/>
            <consortium name="The Broad Institute Genome Sequencing Center for Infectious Disease"/>
            <person name="Wu L."/>
            <person name="Ma J."/>
        </authorList>
    </citation>
    <scope>NUCLEOTIDE SEQUENCE [LARGE SCALE GENOMIC DNA]</scope>
    <source>
        <strain evidence="3">JCM 8201</strain>
    </source>
</reference>
<evidence type="ECO:0000256" key="1">
    <source>
        <dbReference type="SAM" id="SignalP"/>
    </source>
</evidence>
<dbReference type="Proteomes" id="UP001501842">
    <property type="component" value="Unassembled WGS sequence"/>
</dbReference>
<proteinExistence type="predicted"/>
<evidence type="ECO:0008006" key="4">
    <source>
        <dbReference type="Google" id="ProtNLM"/>
    </source>
</evidence>
<organism evidence="2 3">
    <name type="scientific">Actinocorallia aurantiaca</name>
    <dbReference type="NCBI Taxonomy" id="46204"/>
    <lineage>
        <taxon>Bacteria</taxon>
        <taxon>Bacillati</taxon>
        <taxon>Actinomycetota</taxon>
        <taxon>Actinomycetes</taxon>
        <taxon>Streptosporangiales</taxon>
        <taxon>Thermomonosporaceae</taxon>
        <taxon>Actinocorallia</taxon>
    </lineage>
</organism>
<feature type="signal peptide" evidence="1">
    <location>
        <begin position="1"/>
        <end position="28"/>
    </location>
</feature>
<dbReference type="EMBL" id="BAAATZ010000016">
    <property type="protein sequence ID" value="GAA2729693.1"/>
    <property type="molecule type" value="Genomic_DNA"/>
</dbReference>
<protein>
    <recommendedName>
        <fullName evidence="4">Secreted protein</fullName>
    </recommendedName>
</protein>
<keyword evidence="1" id="KW-0732">Signal</keyword>
<evidence type="ECO:0000313" key="2">
    <source>
        <dbReference type="EMBL" id="GAA2729693.1"/>
    </source>
</evidence>
<keyword evidence="3" id="KW-1185">Reference proteome</keyword>
<feature type="chain" id="PRO_5047166588" description="Secreted protein" evidence="1">
    <location>
        <begin position="29"/>
        <end position="241"/>
    </location>
</feature>
<accession>A0ABP6GR20</accession>
<gene>
    <name evidence="2" type="ORF">GCM10010439_40750</name>
</gene>
<sequence length="241" mass="25286">MKHLARRISVGTAAVLATLGLASAPASAENAYVPSEADFAACPAKPAGATSWTCYSATVLDGTIDIGAVRVKVDSPVRLVTAQGKLADGTAVARLGALDGGELTVQTPLPGTPLYIQDLTGTKVKIEATGQVSPGTTMPREFGVKFRFTHPLISSNCWVGTNSNPIMLKPVVGLALPELRNNLLMLKVWTTDNTFALPKASGCGLIPGGLIDLAVNDRFNLPNNAGDNKASWNWVVRHKTL</sequence>
<dbReference type="RefSeq" id="WP_344452139.1">
    <property type="nucleotide sequence ID" value="NZ_BAAATZ010000016.1"/>
</dbReference>
<name>A0ABP6GR20_9ACTN</name>